<gene>
    <name evidence="7" type="ORF">EXIGLDRAFT_720965</name>
</gene>
<keyword evidence="4 6" id="KW-1133">Transmembrane helix</keyword>
<dbReference type="InterPro" id="IPR004345">
    <property type="entry name" value="TB2_DP1_HVA22"/>
</dbReference>
<dbReference type="GO" id="GO:0016020">
    <property type="term" value="C:membrane"/>
    <property type="evidence" value="ECO:0007669"/>
    <property type="project" value="UniProtKB-SubCell"/>
</dbReference>
<feature type="transmembrane region" description="Helical" evidence="6">
    <location>
        <begin position="49"/>
        <end position="70"/>
    </location>
</feature>
<dbReference type="STRING" id="1314781.A0A165NGY0"/>
<dbReference type="AlphaFoldDB" id="A0A165NGY0"/>
<keyword evidence="3 6" id="KW-0812">Transmembrane</keyword>
<comment type="caution">
    <text evidence="6">Lacks conserved residue(s) required for the propagation of feature annotation.</text>
</comment>
<dbReference type="EMBL" id="KV425899">
    <property type="protein sequence ID" value="KZW00734.1"/>
    <property type="molecule type" value="Genomic_DNA"/>
</dbReference>
<proteinExistence type="inferred from homology"/>
<accession>A0A165NGY0</accession>
<dbReference type="Proteomes" id="UP000077266">
    <property type="component" value="Unassembled WGS sequence"/>
</dbReference>
<evidence type="ECO:0000256" key="6">
    <source>
        <dbReference type="RuleBase" id="RU362006"/>
    </source>
</evidence>
<dbReference type="PANTHER" id="PTHR12300">
    <property type="entry name" value="HVA22-LIKE PROTEINS"/>
    <property type="match status" value="1"/>
</dbReference>
<comment type="similarity">
    <text evidence="2 6">Belongs to the DP1 family.</text>
</comment>
<sequence>MSAVDQIKNHPTVVNLQNNASYYVNQLDKELTRYPALNTFEQRTQVPKAFAVLGTAVLLVLLLFINALALPVSNLLGWAVPAYLSFKAIETPQTGDDTQWLTYWIVFGGFNFLESFALRLVLYYFPFYFAFKTAFVVWLWLPQTRGAQSVYVTALRPILAQGKRTTAPTYTQPETAPVS</sequence>
<keyword evidence="5 6" id="KW-0472">Membrane</keyword>
<dbReference type="Pfam" id="PF03134">
    <property type="entry name" value="TB2_DP1_HVA22"/>
    <property type="match status" value="1"/>
</dbReference>
<reference evidence="7 8" key="1">
    <citation type="journal article" date="2016" name="Mol. Biol. Evol.">
        <title>Comparative Genomics of Early-Diverging Mushroom-Forming Fungi Provides Insights into the Origins of Lignocellulose Decay Capabilities.</title>
        <authorList>
            <person name="Nagy L.G."/>
            <person name="Riley R."/>
            <person name="Tritt A."/>
            <person name="Adam C."/>
            <person name="Daum C."/>
            <person name="Floudas D."/>
            <person name="Sun H."/>
            <person name="Yadav J.S."/>
            <person name="Pangilinan J."/>
            <person name="Larsson K.H."/>
            <person name="Matsuura K."/>
            <person name="Barry K."/>
            <person name="Labutti K."/>
            <person name="Kuo R."/>
            <person name="Ohm R.A."/>
            <person name="Bhattacharya S.S."/>
            <person name="Shirouzu T."/>
            <person name="Yoshinaga Y."/>
            <person name="Martin F.M."/>
            <person name="Grigoriev I.V."/>
            <person name="Hibbett D.S."/>
        </authorList>
    </citation>
    <scope>NUCLEOTIDE SEQUENCE [LARGE SCALE GENOMIC DNA]</scope>
    <source>
        <strain evidence="7 8">HHB12029</strain>
    </source>
</reference>
<evidence type="ECO:0000256" key="4">
    <source>
        <dbReference type="ARBA" id="ARBA00022989"/>
    </source>
</evidence>
<organism evidence="7 8">
    <name type="scientific">Exidia glandulosa HHB12029</name>
    <dbReference type="NCBI Taxonomy" id="1314781"/>
    <lineage>
        <taxon>Eukaryota</taxon>
        <taxon>Fungi</taxon>
        <taxon>Dikarya</taxon>
        <taxon>Basidiomycota</taxon>
        <taxon>Agaricomycotina</taxon>
        <taxon>Agaricomycetes</taxon>
        <taxon>Auriculariales</taxon>
        <taxon>Exidiaceae</taxon>
        <taxon>Exidia</taxon>
    </lineage>
</organism>
<evidence type="ECO:0000313" key="8">
    <source>
        <dbReference type="Proteomes" id="UP000077266"/>
    </source>
</evidence>
<evidence type="ECO:0000256" key="2">
    <source>
        <dbReference type="ARBA" id="ARBA00008573"/>
    </source>
</evidence>
<protein>
    <recommendedName>
        <fullName evidence="6">Protein YOP1</fullName>
    </recommendedName>
</protein>
<evidence type="ECO:0000256" key="5">
    <source>
        <dbReference type="ARBA" id="ARBA00023136"/>
    </source>
</evidence>
<evidence type="ECO:0000313" key="7">
    <source>
        <dbReference type="EMBL" id="KZW00734.1"/>
    </source>
</evidence>
<dbReference type="InParanoid" id="A0A165NGY0"/>
<dbReference type="OrthoDB" id="10009287at2759"/>
<evidence type="ECO:0000256" key="3">
    <source>
        <dbReference type="ARBA" id="ARBA00022692"/>
    </source>
</evidence>
<comment type="subcellular location">
    <subcellularLocation>
        <location evidence="1 6">Membrane</location>
        <topology evidence="1 6">Multi-pass membrane protein</topology>
    </subcellularLocation>
</comment>
<keyword evidence="8" id="KW-1185">Reference proteome</keyword>
<evidence type="ECO:0000256" key="1">
    <source>
        <dbReference type="ARBA" id="ARBA00004141"/>
    </source>
</evidence>
<dbReference type="FunCoup" id="A0A165NGY0">
    <property type="interactions" value="128"/>
</dbReference>
<dbReference type="PANTHER" id="PTHR12300:SF161">
    <property type="entry name" value="RECEPTOR EXPRESSION-ENHANCING PROTEIN"/>
    <property type="match status" value="1"/>
</dbReference>
<feature type="transmembrane region" description="Helical" evidence="6">
    <location>
        <begin position="121"/>
        <end position="141"/>
    </location>
</feature>
<name>A0A165NGY0_EXIGL</name>